<dbReference type="AlphaFoldDB" id="A0A327ZIL8"/>
<dbReference type="PANTHER" id="PTHR34983:SF1">
    <property type="entry name" value="ARABINOGALACTAN ENDO-BETA-1,4-GALACTANASE A"/>
    <property type="match status" value="1"/>
</dbReference>
<dbReference type="EC" id="3.2.1.89" evidence="3 6"/>
<dbReference type="InterPro" id="IPR011683">
    <property type="entry name" value="Glyco_hydro_53"/>
</dbReference>
<organism evidence="7 8">
    <name type="scientific">Actinoplanes lutulentus</name>
    <dbReference type="NCBI Taxonomy" id="1287878"/>
    <lineage>
        <taxon>Bacteria</taxon>
        <taxon>Bacillati</taxon>
        <taxon>Actinomycetota</taxon>
        <taxon>Actinomycetes</taxon>
        <taxon>Micromonosporales</taxon>
        <taxon>Micromonosporaceae</taxon>
        <taxon>Actinoplanes</taxon>
    </lineage>
</organism>
<sequence length="368" mass="40589">MRSVLAIVAVLAAILTPAPASAHTSGKGPELTMRGADVSTLPRSLELGAKFYDFRGRRDNVYDILKQAGVNYARLRIWNDPTSGYSNKEQVLKQARAIKAKGLKLLIDFHYSDTWADPGKQFIPGAWEGHDLPQLQKDVYDYTYDVCTSLKRQGTTPDSVQVGNEINVGMLWPVGYVANSDFAPVASLLNAGYDATKACNRKTQVLVHTANAGNIGAAHWFYDGITAAGAKWDITALSYYCMWHGSLDNLATVITDVKTRYSKPVVIAETAYPYTTENYDHLENIILSPAPCDDIPATQKGQAQEFSAVQDTARAAGALGVFYWEPTWTAIDGNGWDTEDIENSGNAWENMATFDDNGRINPYIRWEK</sequence>
<feature type="chain" id="PRO_5016189720" description="Arabinogalactan endo-beta-1,4-galactanase" evidence="6">
    <location>
        <begin position="23"/>
        <end position="368"/>
    </location>
</feature>
<evidence type="ECO:0000256" key="1">
    <source>
        <dbReference type="ARBA" id="ARBA00001695"/>
    </source>
</evidence>
<dbReference type="GO" id="GO:0031218">
    <property type="term" value="F:arabinogalactan endo-1,4-beta-galactosidase activity"/>
    <property type="evidence" value="ECO:0007669"/>
    <property type="project" value="UniProtKB-EC"/>
</dbReference>
<dbReference type="PANTHER" id="PTHR34983">
    <property type="entry name" value="ARABINOGALACTAN ENDO-BETA-1,4-GALACTANASE A"/>
    <property type="match status" value="1"/>
</dbReference>
<dbReference type="SUPFAM" id="SSF51445">
    <property type="entry name" value="(Trans)glycosidases"/>
    <property type="match status" value="1"/>
</dbReference>
<dbReference type="Proteomes" id="UP000249341">
    <property type="component" value="Unassembled WGS sequence"/>
</dbReference>
<proteinExistence type="inferred from homology"/>
<gene>
    <name evidence="7" type="ORF">B0I29_102378</name>
</gene>
<dbReference type="GO" id="GO:0015926">
    <property type="term" value="F:glucosidase activity"/>
    <property type="evidence" value="ECO:0007669"/>
    <property type="project" value="InterPro"/>
</dbReference>
<dbReference type="Pfam" id="PF07745">
    <property type="entry name" value="Glyco_hydro_53"/>
    <property type="match status" value="1"/>
</dbReference>
<reference evidence="7 8" key="1">
    <citation type="submission" date="2018-06" db="EMBL/GenBank/DDBJ databases">
        <title>Genomic Encyclopedia of Type Strains, Phase III (KMG-III): the genomes of soil and plant-associated and newly described type strains.</title>
        <authorList>
            <person name="Whitman W."/>
        </authorList>
    </citation>
    <scope>NUCLEOTIDE SEQUENCE [LARGE SCALE GENOMIC DNA]</scope>
    <source>
        <strain evidence="7 8">CGMCC 4.7090</strain>
    </source>
</reference>
<dbReference type="RefSeq" id="WP_111647704.1">
    <property type="nucleotide sequence ID" value="NZ_JACHWI010000003.1"/>
</dbReference>
<evidence type="ECO:0000256" key="4">
    <source>
        <dbReference type="ARBA" id="ARBA00022801"/>
    </source>
</evidence>
<name>A0A327ZIL8_9ACTN</name>
<keyword evidence="4 6" id="KW-0378">Hydrolase</keyword>
<comment type="catalytic activity">
    <reaction evidence="1 6">
        <text>The enzyme specifically hydrolyzes (1-&gt;4)-beta-D-galactosidic linkages in type I arabinogalactans.</text>
        <dbReference type="EC" id="3.2.1.89"/>
    </reaction>
</comment>
<keyword evidence="6" id="KW-0732">Signal</keyword>
<dbReference type="Gene3D" id="3.20.20.80">
    <property type="entry name" value="Glycosidases"/>
    <property type="match status" value="1"/>
</dbReference>
<dbReference type="InterPro" id="IPR017853">
    <property type="entry name" value="GH"/>
</dbReference>
<protein>
    <recommendedName>
        <fullName evidence="3 6">Arabinogalactan endo-beta-1,4-galactanase</fullName>
        <ecNumber evidence="3 6">3.2.1.89</ecNumber>
    </recommendedName>
</protein>
<comment type="caution">
    <text evidence="7">The sequence shown here is derived from an EMBL/GenBank/DDBJ whole genome shotgun (WGS) entry which is preliminary data.</text>
</comment>
<evidence type="ECO:0000256" key="3">
    <source>
        <dbReference type="ARBA" id="ARBA00012556"/>
    </source>
</evidence>
<keyword evidence="8" id="KW-1185">Reference proteome</keyword>
<dbReference type="OrthoDB" id="3981930at2"/>
<evidence type="ECO:0000313" key="8">
    <source>
        <dbReference type="Proteomes" id="UP000249341"/>
    </source>
</evidence>
<evidence type="ECO:0000313" key="7">
    <source>
        <dbReference type="EMBL" id="RAK42553.1"/>
    </source>
</evidence>
<dbReference type="GO" id="GO:0045490">
    <property type="term" value="P:pectin catabolic process"/>
    <property type="evidence" value="ECO:0007669"/>
    <property type="project" value="TreeGrafter"/>
</dbReference>
<accession>A0A327ZIL8</accession>
<comment type="similarity">
    <text evidence="2 6">Belongs to the glycosyl hydrolase 53 family.</text>
</comment>
<keyword evidence="5 6" id="KW-0326">Glycosidase</keyword>
<dbReference type="EMBL" id="QLMJ01000002">
    <property type="protein sequence ID" value="RAK42553.1"/>
    <property type="molecule type" value="Genomic_DNA"/>
</dbReference>
<feature type="signal peptide" evidence="6">
    <location>
        <begin position="1"/>
        <end position="22"/>
    </location>
</feature>
<evidence type="ECO:0000256" key="5">
    <source>
        <dbReference type="ARBA" id="ARBA00023295"/>
    </source>
</evidence>
<evidence type="ECO:0000256" key="6">
    <source>
        <dbReference type="RuleBase" id="RU361192"/>
    </source>
</evidence>
<evidence type="ECO:0000256" key="2">
    <source>
        <dbReference type="ARBA" id="ARBA00010687"/>
    </source>
</evidence>